<dbReference type="EMBL" id="CP150484">
    <property type="protein sequence ID" value="WYW19670.1"/>
    <property type="molecule type" value="Genomic_DNA"/>
</dbReference>
<keyword evidence="2" id="KW-1185">Reference proteome</keyword>
<sequence length="487" mass="51571">MTTLLFVRRFLADYVRNPVNLLVLVLVPVVFVVIAAGSMAEAAKLLGGTGPSVETASAGWAAGFLAGIAMYFQLRSARAADRRLVLAGLPADRLVAARLTTGLALAALVSAAALVALLLRTGIDAPWRVIAGTLMFAVIYLAIGALAGVLVPNPVNGTVVILFIWIVDVFFGPAVGSPDRLATRWLPTHYVTLWMVDLPSRHGGALGDLGWALVWVLGALAVAWVVVMSTTRIAHHRTVRRGQFATALRMGLRDYRRNPVLWVLLVVVPVVFIWLSKVTTPDEPMVLSLVDDGRTAPFSFWLPDVHAGTMTPIAIASLATLAGLFIVLDARSGDQRLTLAGLRTGTLLSARLGVIGFAVLLVTAASLAVTVTVFDAAQWIVYAGGNVLLAAIYALIGVCIGPIFGRVSGVLIAFLVPFLDVGIAQSPMLRGEPPDWARFLPGYGADRVLLDGGLTASFDETGPLLLGLAWLLGLGLLATRLFRKAVA</sequence>
<protein>
    <submittedName>
        <fullName evidence="1">ABC transporter permease</fullName>
    </submittedName>
</protein>
<name>A0ACD5BPL8_9PSEU</name>
<accession>A0ACD5BPL8</accession>
<organism evidence="1 2">
    <name type="scientific">Amycolatopsis coloradensis</name>
    <dbReference type="NCBI Taxonomy" id="76021"/>
    <lineage>
        <taxon>Bacteria</taxon>
        <taxon>Bacillati</taxon>
        <taxon>Actinomycetota</taxon>
        <taxon>Actinomycetes</taxon>
        <taxon>Pseudonocardiales</taxon>
        <taxon>Pseudonocardiaceae</taxon>
        <taxon>Amycolatopsis</taxon>
    </lineage>
</organism>
<gene>
    <name evidence="1" type="ORF">LCL61_29410</name>
</gene>
<reference evidence="1" key="1">
    <citation type="submission" date="2023-10" db="EMBL/GenBank/DDBJ databases">
        <title>Whole genome sequencing of actinobacterial strain Amycolatopsis sp. (BCA-696) identifies the underlying plant growth-promoting genes.</title>
        <authorList>
            <person name="Gandham P."/>
            <person name="Vadla N."/>
            <person name="Saji A."/>
            <person name="Srinivas V."/>
            <person name="Ruperao P."/>
            <person name="Selvanayagam S."/>
            <person name="Saxena R.K."/>
            <person name="Rathore A."/>
            <person name="Gopalakrishnan S."/>
            <person name="Thakur V."/>
        </authorList>
    </citation>
    <scope>NUCLEOTIDE SEQUENCE</scope>
    <source>
        <strain evidence="1">BCA-696</strain>
    </source>
</reference>
<dbReference type="Proteomes" id="UP001456344">
    <property type="component" value="Chromosome"/>
</dbReference>
<proteinExistence type="predicted"/>
<evidence type="ECO:0000313" key="1">
    <source>
        <dbReference type="EMBL" id="WYW19670.1"/>
    </source>
</evidence>
<evidence type="ECO:0000313" key="2">
    <source>
        <dbReference type="Proteomes" id="UP001456344"/>
    </source>
</evidence>